<sequence length="99" mass="11272">MRIFLVLLVFTVESLGKQSGRKRKMLFEAMDLKVVIIISWPGNALAFSQWIWKSWLLEGISGLPDPSCCPRDPTLEQADDDGFIGFIEHQAVEKSYKEV</sequence>
<protein>
    <submittedName>
        <fullName evidence="2">Uncharacterized protein</fullName>
    </submittedName>
</protein>
<evidence type="ECO:0000256" key="1">
    <source>
        <dbReference type="SAM" id="SignalP"/>
    </source>
</evidence>
<name>A0ABU7BZ86_9TELE</name>
<organism evidence="2 3">
    <name type="scientific">Ataeniobius toweri</name>
    <dbReference type="NCBI Taxonomy" id="208326"/>
    <lineage>
        <taxon>Eukaryota</taxon>
        <taxon>Metazoa</taxon>
        <taxon>Chordata</taxon>
        <taxon>Craniata</taxon>
        <taxon>Vertebrata</taxon>
        <taxon>Euteleostomi</taxon>
        <taxon>Actinopterygii</taxon>
        <taxon>Neopterygii</taxon>
        <taxon>Teleostei</taxon>
        <taxon>Neoteleostei</taxon>
        <taxon>Acanthomorphata</taxon>
        <taxon>Ovalentaria</taxon>
        <taxon>Atherinomorphae</taxon>
        <taxon>Cyprinodontiformes</taxon>
        <taxon>Goodeidae</taxon>
        <taxon>Ataeniobius</taxon>
    </lineage>
</organism>
<keyword evidence="1" id="KW-0732">Signal</keyword>
<feature type="chain" id="PRO_5045451922" evidence="1">
    <location>
        <begin position="17"/>
        <end position="99"/>
    </location>
</feature>
<reference evidence="2 3" key="1">
    <citation type="submission" date="2021-07" db="EMBL/GenBank/DDBJ databases">
        <authorList>
            <person name="Palmer J.M."/>
        </authorList>
    </citation>
    <scope>NUCLEOTIDE SEQUENCE [LARGE SCALE GENOMIC DNA]</scope>
    <source>
        <strain evidence="2 3">AT_MEX2019</strain>
        <tissue evidence="2">Muscle</tissue>
    </source>
</reference>
<evidence type="ECO:0000313" key="2">
    <source>
        <dbReference type="EMBL" id="MED6255981.1"/>
    </source>
</evidence>
<feature type="signal peptide" evidence="1">
    <location>
        <begin position="1"/>
        <end position="16"/>
    </location>
</feature>
<comment type="caution">
    <text evidence="2">The sequence shown here is derived from an EMBL/GenBank/DDBJ whole genome shotgun (WGS) entry which is preliminary data.</text>
</comment>
<gene>
    <name evidence="2" type="ORF">ATANTOWER_017862</name>
</gene>
<accession>A0ABU7BZ86</accession>
<dbReference type="EMBL" id="JAHUTI010072534">
    <property type="protein sequence ID" value="MED6255981.1"/>
    <property type="molecule type" value="Genomic_DNA"/>
</dbReference>
<keyword evidence="3" id="KW-1185">Reference proteome</keyword>
<dbReference type="Proteomes" id="UP001345963">
    <property type="component" value="Unassembled WGS sequence"/>
</dbReference>
<proteinExistence type="predicted"/>
<evidence type="ECO:0000313" key="3">
    <source>
        <dbReference type="Proteomes" id="UP001345963"/>
    </source>
</evidence>